<dbReference type="Pfam" id="PF01040">
    <property type="entry name" value="UbiA"/>
    <property type="match status" value="1"/>
</dbReference>
<comment type="caution">
    <text evidence="13">The sequence shown here is derived from an EMBL/GenBank/DDBJ whole genome shotgun (WGS) entry which is preliminary data.</text>
</comment>
<evidence type="ECO:0000256" key="7">
    <source>
        <dbReference type="ARBA" id="ARBA00022688"/>
    </source>
</evidence>
<keyword evidence="6 13" id="KW-0808">Transferase</keyword>
<name>B4CYX5_9BACT</name>
<dbReference type="PANTHER" id="PTHR11048">
    <property type="entry name" value="PRENYLTRANSFERASES"/>
    <property type="match status" value="1"/>
</dbReference>
<sequence>MQVMSQSATPRPFLLRFGEFIRFSHTIFALPFALVAMLVAGQGHVPWRIFGWILVCMITARTAAMCFNRLVDWEIDKENPRTKARHTLIGKSTGWLIFGLSVAVLLFATWKLNPLCFYLSPVMLVIIHFYSLTKRFSAYSHFFLGLALSVAPMGAWAAVQGTLLTFTPYVLAAAVLCWVFGFDLIYATLDVDFDRRKGLFSFPARYGVAASLRTAKILHIVAALAFFVFGWLGNLGPFYWAAWAIVLIALVWEHRLANPDNPASINAAFFNVNAVVSMCLLAGVLLNYYAGVRLG</sequence>
<comment type="cofactor">
    <cofactor evidence="1">
        <name>Mg(2+)</name>
        <dbReference type="ChEBI" id="CHEBI:18420"/>
    </cofactor>
</comment>
<dbReference type="InterPro" id="IPR006371">
    <property type="entry name" value="Polyprenyltransferase_UbiA-li"/>
</dbReference>
<dbReference type="PANTHER" id="PTHR11048:SF28">
    <property type="entry name" value="4-HYDROXYBENZOATE POLYPRENYLTRANSFERASE, MITOCHONDRIAL"/>
    <property type="match status" value="1"/>
</dbReference>
<dbReference type="CDD" id="cd13959">
    <property type="entry name" value="PT_UbiA_COQ2"/>
    <property type="match status" value="1"/>
</dbReference>
<evidence type="ECO:0000256" key="12">
    <source>
        <dbReference type="SAM" id="Phobius"/>
    </source>
</evidence>
<dbReference type="Proteomes" id="UP000005824">
    <property type="component" value="Unassembled WGS sequence"/>
</dbReference>
<evidence type="ECO:0000256" key="5">
    <source>
        <dbReference type="ARBA" id="ARBA00022519"/>
    </source>
</evidence>
<dbReference type="GO" id="GO:0006744">
    <property type="term" value="P:ubiquinone biosynthetic process"/>
    <property type="evidence" value="ECO:0007669"/>
    <property type="project" value="UniProtKB-KW"/>
</dbReference>
<feature type="transmembrane region" description="Helical" evidence="12">
    <location>
        <begin position="47"/>
        <end position="67"/>
    </location>
</feature>
<dbReference type="GO" id="GO:0008412">
    <property type="term" value="F:4-hydroxybenzoate polyprenyltransferase activity"/>
    <property type="evidence" value="ECO:0007669"/>
    <property type="project" value="UniProtKB-EC"/>
</dbReference>
<evidence type="ECO:0000256" key="4">
    <source>
        <dbReference type="ARBA" id="ARBA00022475"/>
    </source>
</evidence>
<dbReference type="InterPro" id="IPR044878">
    <property type="entry name" value="UbiA_sf"/>
</dbReference>
<feature type="transmembrane region" description="Helical" evidence="12">
    <location>
        <begin position="88"/>
        <end position="106"/>
    </location>
</feature>
<keyword evidence="14" id="KW-1185">Reference proteome</keyword>
<dbReference type="InterPro" id="IPR000537">
    <property type="entry name" value="UbiA_prenyltransferase"/>
</dbReference>
<keyword evidence="4" id="KW-1003">Cell membrane</keyword>
<evidence type="ECO:0000256" key="9">
    <source>
        <dbReference type="ARBA" id="ARBA00022989"/>
    </source>
</evidence>
<feature type="transmembrane region" description="Helical" evidence="12">
    <location>
        <begin position="268"/>
        <end position="290"/>
    </location>
</feature>
<keyword evidence="8 12" id="KW-0812">Transmembrane</keyword>
<feature type="transmembrane region" description="Helical" evidence="12">
    <location>
        <begin position="210"/>
        <end position="232"/>
    </location>
</feature>
<reference evidence="13 14" key="1">
    <citation type="journal article" date="2011" name="J. Bacteriol.">
        <title>Genome sequence of Chthoniobacter flavus Ellin428, an aerobic heterotrophic soil bacterium.</title>
        <authorList>
            <person name="Kant R."/>
            <person name="van Passel M.W."/>
            <person name="Palva A."/>
            <person name="Lucas S."/>
            <person name="Lapidus A."/>
            <person name="Glavina Del Rio T."/>
            <person name="Dalin E."/>
            <person name="Tice H."/>
            <person name="Bruce D."/>
            <person name="Goodwin L."/>
            <person name="Pitluck S."/>
            <person name="Larimer F.W."/>
            <person name="Land M.L."/>
            <person name="Hauser L."/>
            <person name="Sangwan P."/>
            <person name="de Vos W.M."/>
            <person name="Janssen P.H."/>
            <person name="Smidt H."/>
        </authorList>
    </citation>
    <scope>NUCLEOTIDE SEQUENCE [LARGE SCALE GENOMIC DNA]</scope>
    <source>
        <strain evidence="13 14">Ellin428</strain>
    </source>
</reference>
<evidence type="ECO:0000256" key="8">
    <source>
        <dbReference type="ARBA" id="ARBA00022692"/>
    </source>
</evidence>
<evidence type="ECO:0000256" key="10">
    <source>
        <dbReference type="ARBA" id="ARBA00023136"/>
    </source>
</evidence>
<dbReference type="EMBL" id="ABVL01000004">
    <property type="protein sequence ID" value="EDY20666.1"/>
    <property type="molecule type" value="Genomic_DNA"/>
</dbReference>
<evidence type="ECO:0000256" key="3">
    <source>
        <dbReference type="ARBA" id="ARBA00005985"/>
    </source>
</evidence>
<evidence type="ECO:0000313" key="13">
    <source>
        <dbReference type="EMBL" id="EDY20666.1"/>
    </source>
</evidence>
<dbReference type="InParanoid" id="B4CYX5"/>
<comment type="similarity">
    <text evidence="3">Belongs to the UbiA prenyltransferase family.</text>
</comment>
<proteinExistence type="inferred from homology"/>
<keyword evidence="10 12" id="KW-0472">Membrane</keyword>
<feature type="transmembrane region" description="Helical" evidence="12">
    <location>
        <begin position="20"/>
        <end position="41"/>
    </location>
</feature>
<comment type="subcellular location">
    <subcellularLocation>
        <location evidence="2">Membrane</location>
        <topology evidence="2">Multi-pass membrane protein</topology>
    </subcellularLocation>
</comment>
<dbReference type="EC" id="2.5.1.39" evidence="11"/>
<keyword evidence="7" id="KW-0831">Ubiquinone biosynthesis</keyword>
<evidence type="ECO:0000256" key="2">
    <source>
        <dbReference type="ARBA" id="ARBA00004141"/>
    </source>
</evidence>
<dbReference type="FunFam" id="1.10.357.140:FF:000008">
    <property type="entry name" value="4-hydroxybenzoate octaprenyltransferase"/>
    <property type="match status" value="1"/>
</dbReference>
<dbReference type="STRING" id="497964.CfE428DRAFT_1863"/>
<evidence type="ECO:0000313" key="14">
    <source>
        <dbReference type="Proteomes" id="UP000005824"/>
    </source>
</evidence>
<keyword evidence="9 12" id="KW-1133">Transmembrane helix</keyword>
<accession>B4CYX5</accession>
<gene>
    <name evidence="13" type="ORF">CfE428DRAFT_1863</name>
</gene>
<feature type="transmembrane region" description="Helical" evidence="12">
    <location>
        <begin position="142"/>
        <end position="163"/>
    </location>
</feature>
<feature type="transmembrane region" description="Helical" evidence="12">
    <location>
        <begin position="169"/>
        <end position="189"/>
    </location>
</feature>
<dbReference type="eggNOG" id="COG0382">
    <property type="taxonomic scope" value="Bacteria"/>
</dbReference>
<evidence type="ECO:0000256" key="6">
    <source>
        <dbReference type="ARBA" id="ARBA00022679"/>
    </source>
</evidence>
<dbReference type="Gene3D" id="1.10.357.140">
    <property type="entry name" value="UbiA prenyltransferase"/>
    <property type="match status" value="1"/>
</dbReference>
<dbReference type="InterPro" id="IPR039653">
    <property type="entry name" value="Prenyltransferase"/>
</dbReference>
<organism evidence="13 14">
    <name type="scientific">Chthoniobacter flavus Ellin428</name>
    <dbReference type="NCBI Taxonomy" id="497964"/>
    <lineage>
        <taxon>Bacteria</taxon>
        <taxon>Pseudomonadati</taxon>
        <taxon>Verrucomicrobiota</taxon>
        <taxon>Spartobacteria</taxon>
        <taxon>Chthoniobacterales</taxon>
        <taxon>Chthoniobacteraceae</taxon>
        <taxon>Chthoniobacter</taxon>
    </lineage>
</organism>
<keyword evidence="5" id="KW-0997">Cell inner membrane</keyword>
<dbReference type="GO" id="GO:0005886">
    <property type="term" value="C:plasma membrane"/>
    <property type="evidence" value="ECO:0007669"/>
    <property type="project" value="TreeGrafter"/>
</dbReference>
<dbReference type="AlphaFoldDB" id="B4CYX5"/>
<dbReference type="NCBIfam" id="TIGR01475">
    <property type="entry name" value="ubiA_other"/>
    <property type="match status" value="1"/>
</dbReference>
<protein>
    <recommendedName>
        <fullName evidence="11">4-hydroxybenzoate polyprenyltransferase</fullName>
        <ecNumber evidence="11">2.5.1.39</ecNumber>
    </recommendedName>
</protein>
<dbReference type="FunFam" id="1.20.120.1780:FF:000001">
    <property type="entry name" value="4-hydroxybenzoate octaprenyltransferase"/>
    <property type="match status" value="1"/>
</dbReference>
<dbReference type="Gene3D" id="1.20.120.1780">
    <property type="entry name" value="UbiA prenyltransferase"/>
    <property type="match status" value="1"/>
</dbReference>
<evidence type="ECO:0000256" key="11">
    <source>
        <dbReference type="ARBA" id="ARBA00034524"/>
    </source>
</evidence>
<evidence type="ECO:0000256" key="1">
    <source>
        <dbReference type="ARBA" id="ARBA00001946"/>
    </source>
</evidence>
<feature type="transmembrane region" description="Helical" evidence="12">
    <location>
        <begin position="112"/>
        <end position="130"/>
    </location>
</feature>